<dbReference type="EC" id="1.10.3.2" evidence="7"/>
<feature type="domain" description="Plastocyanin-like" evidence="5">
    <location>
        <begin position="556"/>
        <end position="702"/>
    </location>
</feature>
<protein>
    <submittedName>
        <fullName evidence="7">Polyphenol oxidase (Laccase) oxidoreductase protein</fullName>
        <ecNumber evidence="7">1.10.3.2</ecNumber>
    </submittedName>
</protein>
<evidence type="ECO:0000256" key="1">
    <source>
        <dbReference type="ARBA" id="ARBA00004418"/>
    </source>
</evidence>
<organism evidence="7">
    <name type="scientific">Ralstonia solanacearum</name>
    <name type="common">Pseudomonas solanacearum</name>
    <dbReference type="NCBI Taxonomy" id="305"/>
    <lineage>
        <taxon>Bacteria</taxon>
        <taxon>Pseudomonadati</taxon>
        <taxon>Pseudomonadota</taxon>
        <taxon>Betaproteobacteria</taxon>
        <taxon>Burkholderiales</taxon>
        <taxon>Burkholderiaceae</taxon>
        <taxon>Ralstonia</taxon>
        <taxon>Ralstonia solanacearum species complex</taxon>
    </lineage>
</organism>
<dbReference type="InterPro" id="IPR045087">
    <property type="entry name" value="Cu-oxidase_fam"/>
</dbReference>
<dbReference type="PROSITE" id="PS00080">
    <property type="entry name" value="MULTICOPPER_OXIDASE2"/>
    <property type="match status" value="1"/>
</dbReference>
<comment type="subcellular location">
    <subcellularLocation>
        <location evidence="1">Periplasm</location>
    </subcellularLocation>
</comment>
<name>A0A0S4WAR0_RALSL</name>
<dbReference type="Gene3D" id="2.60.40.420">
    <property type="entry name" value="Cupredoxins - blue copper proteins"/>
    <property type="match status" value="3"/>
</dbReference>
<dbReference type="SUPFAM" id="SSF49503">
    <property type="entry name" value="Cupredoxins"/>
    <property type="match status" value="3"/>
</dbReference>
<reference evidence="7" key="1">
    <citation type="submission" date="2015-10" db="EMBL/GenBank/DDBJ databases">
        <authorList>
            <person name="Gilbert D.G."/>
        </authorList>
    </citation>
    <scope>NUCLEOTIDE SEQUENCE</scope>
    <source>
        <strain evidence="7">Phyl III-seqv23</strain>
    </source>
</reference>
<dbReference type="PROSITE" id="PS00079">
    <property type="entry name" value="MULTICOPPER_OXIDASE1"/>
    <property type="match status" value="1"/>
</dbReference>
<dbReference type="EMBL" id="LN899827">
    <property type="protein sequence ID" value="CUV43905.1"/>
    <property type="molecule type" value="Genomic_DNA"/>
</dbReference>
<proteinExistence type="predicted"/>
<accession>A0A0S4WAR0</accession>
<dbReference type="GO" id="GO:0042597">
    <property type="term" value="C:periplasmic space"/>
    <property type="evidence" value="ECO:0007669"/>
    <property type="project" value="UniProtKB-SubCell"/>
</dbReference>
<dbReference type="CDD" id="cd13853">
    <property type="entry name" value="CuRO_1_Tth-MCO_like"/>
    <property type="match status" value="1"/>
</dbReference>
<feature type="region of interest" description="Disordered" evidence="4">
    <location>
        <begin position="1"/>
        <end position="26"/>
    </location>
</feature>
<dbReference type="PANTHER" id="PTHR11709">
    <property type="entry name" value="MULTI-COPPER OXIDASE"/>
    <property type="match status" value="1"/>
</dbReference>
<evidence type="ECO:0000256" key="3">
    <source>
        <dbReference type="ARBA" id="ARBA00023002"/>
    </source>
</evidence>
<dbReference type="CDD" id="cd13900">
    <property type="entry name" value="CuRO_3_Tth-MCO_like"/>
    <property type="match status" value="1"/>
</dbReference>
<dbReference type="InterPro" id="IPR033138">
    <property type="entry name" value="Cu_oxidase_CS"/>
</dbReference>
<evidence type="ECO:0000256" key="2">
    <source>
        <dbReference type="ARBA" id="ARBA00022723"/>
    </source>
</evidence>
<feature type="domain" description="Plastocyanin-like" evidence="6">
    <location>
        <begin position="179"/>
        <end position="251"/>
    </location>
</feature>
<keyword evidence="2" id="KW-0479">Metal-binding</keyword>
<dbReference type="InterPro" id="IPR011706">
    <property type="entry name" value="Cu-oxidase_C"/>
</dbReference>
<dbReference type="Pfam" id="PF07731">
    <property type="entry name" value="Cu-oxidase_2"/>
    <property type="match status" value="1"/>
</dbReference>
<evidence type="ECO:0000313" key="7">
    <source>
        <dbReference type="EMBL" id="CUV43905.1"/>
    </source>
</evidence>
<dbReference type="AlphaFoldDB" id="A0A0S4WAR0"/>
<dbReference type="Pfam" id="PF07732">
    <property type="entry name" value="Cu-oxidase_3"/>
    <property type="match status" value="1"/>
</dbReference>
<evidence type="ECO:0000259" key="6">
    <source>
        <dbReference type="Pfam" id="PF07732"/>
    </source>
</evidence>
<dbReference type="InterPro" id="IPR011707">
    <property type="entry name" value="Cu-oxidase-like_N"/>
</dbReference>
<sequence>MMQDRQSDIDASQVGRLADPATERRGGKLRRAVALGSCFLSGAMLLQPAAAQEMDNLFVNPPSLPQVAPAEAAATTPGVPRGRSALSLATTPEPHAGRERAFDLNIDYKSGMLYDPSQQRYQKVSLRGYIGTGVTSDAFVAPQIDVTPGDTVRITLHNKLKGSEGCNGDTAPDQPHCYNGTNLHSHGLWVSPTGNSDNVLLSLNPQTSFQYEYNIPADHPAGTFWYHPHRHGSTALQVASGMAGALVIHGNRKPTPRVNGDLDTLLVDHDGRPFMDRTLLFQQIQYYCLDADGKQTWDCKPSQIGIIDSYDYMGPDSWEESGRWTSINGKVMPTFADARTGRAERWRLIHAGVRETITVQFRKMANTATANARPTKAGMAQFLDSVCTGPTVPYQVVAADGLTMGNTMTTETVTLQPGYRYDLLVVFPEPGNYCVTEVAKPGSATVSRSATPRGMLGVVTVRGDAARGDPTRTLVHTLVDSARRHMPADVRDTIIRDLTARDADGKPAIRLTRFVPHPTITDQEVRNTPQQEMVFYLGTGIDPQPDAFKFTVGNSFEVVQGSTGKWVPKGASPYNPARVDRPLILGQAQQWELRSYSVSHPFHIHVNPFQIVAVLDPEGRDVSVPGYVEADGDNQFAGLKGAWKDTLWVKTDLTPNDNLTNPPQKKYYRLIIRTRYERYIGEFVLHCHILDHEDQGMMQNVAIGLSDGAGGLAHAHH</sequence>
<evidence type="ECO:0000259" key="5">
    <source>
        <dbReference type="Pfam" id="PF07731"/>
    </source>
</evidence>
<gene>
    <name evidence="7" type="ORF">TO10_v1_120024</name>
</gene>
<evidence type="ECO:0000256" key="4">
    <source>
        <dbReference type="SAM" id="MobiDB-lite"/>
    </source>
</evidence>
<keyword evidence="3 7" id="KW-0560">Oxidoreductase</keyword>
<dbReference type="InterPro" id="IPR008972">
    <property type="entry name" value="Cupredoxin"/>
</dbReference>
<dbReference type="GO" id="GO:0052716">
    <property type="term" value="F:hydroquinone:oxygen oxidoreductase activity"/>
    <property type="evidence" value="ECO:0007669"/>
    <property type="project" value="UniProtKB-EC"/>
</dbReference>
<dbReference type="GO" id="GO:0005507">
    <property type="term" value="F:copper ion binding"/>
    <property type="evidence" value="ECO:0007669"/>
    <property type="project" value="InterPro"/>
</dbReference>
<dbReference type="PANTHER" id="PTHR11709:SF2">
    <property type="entry name" value="MULTICOPPER OXIDASE LPR1"/>
    <property type="match status" value="1"/>
</dbReference>
<dbReference type="InterPro" id="IPR002355">
    <property type="entry name" value="Cu_oxidase_Cu_BS"/>
</dbReference>